<keyword evidence="1" id="KW-0732">Signal</keyword>
<dbReference type="RefSeq" id="WP_143126860.1">
    <property type="nucleotide sequence ID" value="NZ_VJMG01000062.1"/>
</dbReference>
<organism evidence="2 3">
    <name type="scientific">Rhizobium straminoryzae</name>
    <dbReference type="NCBI Taxonomy" id="1387186"/>
    <lineage>
        <taxon>Bacteria</taxon>
        <taxon>Pseudomonadati</taxon>
        <taxon>Pseudomonadota</taxon>
        <taxon>Alphaproteobacteria</taxon>
        <taxon>Hyphomicrobiales</taxon>
        <taxon>Rhizobiaceae</taxon>
        <taxon>Rhizobium/Agrobacterium group</taxon>
        <taxon>Rhizobium</taxon>
    </lineage>
</organism>
<evidence type="ECO:0000313" key="2">
    <source>
        <dbReference type="EMBL" id="TRL35770.1"/>
    </source>
</evidence>
<gene>
    <name evidence="2" type="ORF">FNA46_19385</name>
</gene>
<protein>
    <recommendedName>
        <fullName evidence="4">DUF995 domain-containing protein</fullName>
    </recommendedName>
</protein>
<evidence type="ECO:0008006" key="4">
    <source>
        <dbReference type="Google" id="ProtNLM"/>
    </source>
</evidence>
<feature type="signal peptide" evidence="1">
    <location>
        <begin position="1"/>
        <end position="25"/>
    </location>
</feature>
<sequence>MLTRLPPLLRTLPLCLALAASPAAATGEAYSARDIERQIIGKRIYLAAPLGGEFPLNYRRSGVVDGSGEALGLGRFIQPTDTGKWWIRGNRLCQQFTTWYKGAPMCFELYRTGERTLKWIRDNGQTGTARIGGEI</sequence>
<dbReference type="EMBL" id="VJMG01000062">
    <property type="protein sequence ID" value="TRL35770.1"/>
    <property type="molecule type" value="Genomic_DNA"/>
</dbReference>
<accession>A0A549T1N8</accession>
<dbReference type="Proteomes" id="UP000316801">
    <property type="component" value="Unassembled WGS sequence"/>
</dbReference>
<evidence type="ECO:0000313" key="3">
    <source>
        <dbReference type="Proteomes" id="UP000316801"/>
    </source>
</evidence>
<name>A0A549T1N8_9HYPH</name>
<evidence type="ECO:0000256" key="1">
    <source>
        <dbReference type="SAM" id="SignalP"/>
    </source>
</evidence>
<dbReference type="AlphaFoldDB" id="A0A549T1N8"/>
<keyword evidence="3" id="KW-1185">Reference proteome</keyword>
<reference evidence="2 3" key="1">
    <citation type="submission" date="2019-07" db="EMBL/GenBank/DDBJ databases">
        <title>Ln-dependent methylotrophs.</title>
        <authorList>
            <person name="Tani A."/>
        </authorList>
    </citation>
    <scope>NUCLEOTIDE SEQUENCE [LARGE SCALE GENOMIC DNA]</scope>
    <source>
        <strain evidence="2 3">SM12</strain>
    </source>
</reference>
<comment type="caution">
    <text evidence="2">The sequence shown here is derived from an EMBL/GenBank/DDBJ whole genome shotgun (WGS) entry which is preliminary data.</text>
</comment>
<feature type="chain" id="PRO_5022149373" description="DUF995 domain-containing protein" evidence="1">
    <location>
        <begin position="26"/>
        <end position="135"/>
    </location>
</feature>
<proteinExistence type="predicted"/>